<dbReference type="EMBL" id="PKSL01000130">
    <property type="protein sequence ID" value="POW03160.1"/>
    <property type="molecule type" value="Genomic_DNA"/>
</dbReference>
<proteinExistence type="predicted"/>
<sequence>MSNKPSPTTVSSKIRLDSTNYFGWIVQMQSRFRRLGNEGAYFEIIDHVDLKHDPHRWGCSSQPTVRRSFRLGFFKSNTRQTTTSLNCRPRSFQRTRVHYHPSLHNDSKLPRDRFQSFRDIITMGFVAEDFESLLRRLENYGRSKSNRDRSR</sequence>
<accession>A0A2S4V0Z0</accession>
<dbReference type="VEuPathDB" id="FungiDB:PSTT_11268"/>
<gene>
    <name evidence="1" type="ORF">PSTT_11268</name>
</gene>
<reference evidence="1" key="1">
    <citation type="submission" date="2017-12" db="EMBL/GenBank/DDBJ databases">
        <title>Gene loss provides genomic basis for host adaptation in cereal stripe rust fungi.</title>
        <authorList>
            <person name="Xia C."/>
        </authorList>
    </citation>
    <scope>NUCLEOTIDE SEQUENCE [LARGE SCALE GENOMIC DNA]</scope>
    <source>
        <strain evidence="1">93-210</strain>
    </source>
</reference>
<organism evidence="1 2">
    <name type="scientific">Puccinia striiformis</name>
    <dbReference type="NCBI Taxonomy" id="27350"/>
    <lineage>
        <taxon>Eukaryota</taxon>
        <taxon>Fungi</taxon>
        <taxon>Dikarya</taxon>
        <taxon>Basidiomycota</taxon>
        <taxon>Pucciniomycotina</taxon>
        <taxon>Pucciniomycetes</taxon>
        <taxon>Pucciniales</taxon>
        <taxon>Pucciniaceae</taxon>
        <taxon>Puccinia</taxon>
    </lineage>
</organism>
<evidence type="ECO:0000313" key="1">
    <source>
        <dbReference type="EMBL" id="POW03160.1"/>
    </source>
</evidence>
<dbReference type="VEuPathDB" id="FungiDB:PSHT_01930"/>
<name>A0A2S4V0Z0_9BASI</name>
<dbReference type="AlphaFoldDB" id="A0A2S4V0Z0"/>
<protein>
    <submittedName>
        <fullName evidence="1">Uncharacterized protein</fullName>
    </submittedName>
</protein>
<dbReference type="Proteomes" id="UP000239156">
    <property type="component" value="Unassembled WGS sequence"/>
</dbReference>
<comment type="caution">
    <text evidence="1">The sequence shown here is derived from an EMBL/GenBank/DDBJ whole genome shotgun (WGS) entry which is preliminary data.</text>
</comment>
<keyword evidence="2" id="KW-1185">Reference proteome</keyword>
<evidence type="ECO:0000313" key="2">
    <source>
        <dbReference type="Proteomes" id="UP000239156"/>
    </source>
</evidence>